<accession>A0A1X4GBB7</accession>
<reference evidence="2" key="1">
    <citation type="submission" date="2017-04" db="EMBL/GenBank/DDBJ databases">
        <authorList>
            <person name="Abreu V.A."/>
            <person name="Popin R.V."/>
            <person name="Rigonato J."/>
            <person name="Andreote A.P."/>
            <person name="Schaker P.C."/>
            <person name="Hoff-Risseti C."/>
            <person name="Alvarenga D.O."/>
            <person name="Varani A.M."/>
            <person name="Fiore M.F."/>
        </authorList>
    </citation>
    <scope>NUCLEOTIDE SEQUENCE [LARGE SCALE GENOMIC DNA]</scope>
    <source>
        <strain evidence="2">CENA303</strain>
    </source>
</reference>
<proteinExistence type="predicted"/>
<name>A0A1X4GBB7_9CYAN</name>
<dbReference type="AlphaFoldDB" id="A0A1X4GBB7"/>
<comment type="caution">
    <text evidence="1">The sequence shown here is derived from an EMBL/GenBank/DDBJ whole genome shotgun (WGS) entry which is preliminary data.</text>
</comment>
<dbReference type="Proteomes" id="UP000192997">
    <property type="component" value="Unassembled WGS sequence"/>
</dbReference>
<organism evidence="1 2">
    <name type="scientific">Cylindrospermopsis raciborskii CENA303</name>
    <dbReference type="NCBI Taxonomy" id="1170769"/>
    <lineage>
        <taxon>Bacteria</taxon>
        <taxon>Bacillati</taxon>
        <taxon>Cyanobacteriota</taxon>
        <taxon>Cyanophyceae</taxon>
        <taxon>Nostocales</taxon>
        <taxon>Aphanizomenonaceae</taxon>
        <taxon>Cylindrospermopsis</taxon>
    </lineage>
</organism>
<evidence type="ECO:0000313" key="2">
    <source>
        <dbReference type="Proteomes" id="UP000192997"/>
    </source>
</evidence>
<sequence>MNKIVVNSDLAYLDYSDLLNKILEILTQKPVFSISQDGRRMRINVEEVATEVMKLNPSNPLVSDRSARGATLNFSPNTQDLFRKQIEKITIEIQDKLTLAIQKNSQYHDRVEFIRSLTSDINEFKGNYRQDYKTKDKLLDLTYPFAEETNLKKQRLTVRQNDNSKNKQLLKAHKIKIHVDKPCDFTTTLVKGINNYINIKFADLDQEDKKDLDYVISSLEKSHNSDIYKLQNLLNQETLGKLKKFAKIKYLEFLLEQVDEGEGKLYLQDLIRRLKLLEDYINDTSKADGDYQVSYAGVTVNYQALFSRSEAYDILPIIPLIEGYLGEVESPQKDAIEFTFGIKMKLDGKVQAHQKNSSFDYHLDLLNPDGEEHKTAIAKSSKKSPLPTKVLKTVFLYCFIFASNESIESDLDYNPIELLEKEILPILKGNDDQAKKRLFENYIRRFKELKIKEKIHKTKELIKNIIKRKTPYPVRHYPLHISVKESILENDLDTITKRTTFFKEVLQKPKECLQYINLGEATTQGKSLITLPANISISEIHFLKTEDQQTFDMKYDLVPGIKVLPVLFLSMKEGQKFYDQHLKSRKLLIFPHRSETDQLETNQEFIYKITYSLLTYICLYVILEKQLTDRTKPFVPLLRIHQKEKTDNAPIENFIVCLTKVISHLLNDGYRSNQQGIVINKSQTSKINFKIPNVLTSLYSVLPKKFQFKETGKFTFQEIDKLAIIIVSSRETDSVWNSSVKYKSSNLVGEIIVLEVKEETVRFQLLKTFSENYEDHQKMFEYPAVIVDNVDTLYSKGYKHFIYISKVPYSSTLHITQKEKNEELFFMSKNVIKSLKKERDNIKIYPMFFDKYYAVKLENFKLTSLYIQDTLELTNLAEDKNKQAVIFFNLFNGFSLDQSINYHGVMSYATLLNIYDGILDDEDIRKGLIYNNSQLKDEILQCLALFHFYRYKKIGNSQLKLDPYENLIGDESVTQCAILKHIREKADFNSLAFLTYIKSIISQKNYSKT</sequence>
<gene>
    <name evidence="1" type="ORF">B7O87_02680</name>
</gene>
<dbReference type="EMBL" id="NBYN01000010">
    <property type="protein sequence ID" value="OSO94471.1"/>
    <property type="molecule type" value="Genomic_DNA"/>
</dbReference>
<dbReference type="RefSeq" id="WP_085727093.1">
    <property type="nucleotide sequence ID" value="NZ_NBYN01000010.1"/>
</dbReference>
<protein>
    <submittedName>
        <fullName evidence="1">Uncharacterized protein</fullName>
    </submittedName>
</protein>
<evidence type="ECO:0000313" key="1">
    <source>
        <dbReference type="EMBL" id="OSO94471.1"/>
    </source>
</evidence>